<dbReference type="InterPro" id="IPR009057">
    <property type="entry name" value="Homeodomain-like_sf"/>
</dbReference>
<keyword evidence="3" id="KW-0804">Transcription</keyword>
<reference evidence="7 8" key="1">
    <citation type="submission" date="2019-03" db="EMBL/GenBank/DDBJ databases">
        <title>Draft genome sequences of novel Actinobacteria.</title>
        <authorList>
            <person name="Sahin N."/>
            <person name="Ay H."/>
            <person name="Saygin H."/>
        </authorList>
    </citation>
    <scope>NUCLEOTIDE SEQUENCE [LARGE SCALE GENOMIC DNA]</scope>
    <source>
        <strain evidence="7 8">CH32</strain>
    </source>
</reference>
<feature type="region of interest" description="Disordered" evidence="5">
    <location>
        <begin position="91"/>
        <end position="136"/>
    </location>
</feature>
<sequence>MPGVVSTRAVCAAAGIQAPTLYRLFGDKEGLLDAVASYGFQDYLADKQALGQSEDPVADLRRAWHLHIDRGPARGATPVRDEFLVARRERSARRMARPHHERHLSLGGAVTGAGVRLSLSPPAPPGPSPGGATARG</sequence>
<feature type="compositionally biased region" description="Basic residues" evidence="5">
    <location>
        <begin position="91"/>
        <end position="102"/>
    </location>
</feature>
<evidence type="ECO:0000313" key="8">
    <source>
        <dbReference type="Proteomes" id="UP000295302"/>
    </source>
</evidence>
<evidence type="ECO:0000313" key="7">
    <source>
        <dbReference type="EMBL" id="TDD41519.1"/>
    </source>
</evidence>
<evidence type="ECO:0000259" key="6">
    <source>
        <dbReference type="PROSITE" id="PS50977"/>
    </source>
</evidence>
<name>A0A4R4YCJ0_9ACTN</name>
<keyword evidence="2 4" id="KW-0238">DNA-binding</keyword>
<feature type="domain" description="HTH tetR-type" evidence="6">
    <location>
        <begin position="1"/>
        <end position="43"/>
    </location>
</feature>
<dbReference type="PANTHER" id="PTHR30055">
    <property type="entry name" value="HTH-TYPE TRANSCRIPTIONAL REGULATOR RUTR"/>
    <property type="match status" value="1"/>
</dbReference>
<protein>
    <submittedName>
        <fullName evidence="7">TetR/AcrR family transcriptional regulator</fullName>
    </submittedName>
</protein>
<organism evidence="7 8">
    <name type="scientific">Nonomuraea terrae</name>
    <dbReference type="NCBI Taxonomy" id="2530383"/>
    <lineage>
        <taxon>Bacteria</taxon>
        <taxon>Bacillati</taxon>
        <taxon>Actinomycetota</taxon>
        <taxon>Actinomycetes</taxon>
        <taxon>Streptosporangiales</taxon>
        <taxon>Streptosporangiaceae</taxon>
        <taxon>Nonomuraea</taxon>
    </lineage>
</organism>
<dbReference type="Gene3D" id="1.10.357.10">
    <property type="entry name" value="Tetracycline Repressor, domain 2"/>
    <property type="match status" value="1"/>
</dbReference>
<proteinExistence type="predicted"/>
<evidence type="ECO:0000256" key="2">
    <source>
        <dbReference type="ARBA" id="ARBA00023125"/>
    </source>
</evidence>
<accession>A0A4R4YCJ0</accession>
<dbReference type="PANTHER" id="PTHR30055:SF234">
    <property type="entry name" value="HTH-TYPE TRANSCRIPTIONAL REGULATOR BETI"/>
    <property type="match status" value="1"/>
</dbReference>
<dbReference type="EMBL" id="SMKQ01000141">
    <property type="protein sequence ID" value="TDD41519.1"/>
    <property type="molecule type" value="Genomic_DNA"/>
</dbReference>
<keyword evidence="8" id="KW-1185">Reference proteome</keyword>
<dbReference type="Pfam" id="PF00440">
    <property type="entry name" value="TetR_N"/>
    <property type="match status" value="1"/>
</dbReference>
<feature type="DNA-binding region" description="H-T-H motif" evidence="4">
    <location>
        <begin position="6"/>
        <end position="25"/>
    </location>
</feature>
<evidence type="ECO:0000256" key="4">
    <source>
        <dbReference type="PROSITE-ProRule" id="PRU00335"/>
    </source>
</evidence>
<evidence type="ECO:0000256" key="1">
    <source>
        <dbReference type="ARBA" id="ARBA00023015"/>
    </source>
</evidence>
<evidence type="ECO:0000256" key="3">
    <source>
        <dbReference type="ARBA" id="ARBA00023163"/>
    </source>
</evidence>
<dbReference type="SUPFAM" id="SSF46689">
    <property type="entry name" value="Homeodomain-like"/>
    <property type="match status" value="1"/>
</dbReference>
<dbReference type="GO" id="GO:0003700">
    <property type="term" value="F:DNA-binding transcription factor activity"/>
    <property type="evidence" value="ECO:0007669"/>
    <property type="project" value="TreeGrafter"/>
</dbReference>
<evidence type="ECO:0000256" key="5">
    <source>
        <dbReference type="SAM" id="MobiDB-lite"/>
    </source>
</evidence>
<dbReference type="AlphaFoldDB" id="A0A4R4YCJ0"/>
<dbReference type="GO" id="GO:0000976">
    <property type="term" value="F:transcription cis-regulatory region binding"/>
    <property type="evidence" value="ECO:0007669"/>
    <property type="project" value="TreeGrafter"/>
</dbReference>
<dbReference type="OrthoDB" id="3784817at2"/>
<dbReference type="PROSITE" id="PS50977">
    <property type="entry name" value="HTH_TETR_2"/>
    <property type="match status" value="1"/>
</dbReference>
<comment type="caution">
    <text evidence="7">The sequence shown here is derived from an EMBL/GenBank/DDBJ whole genome shotgun (WGS) entry which is preliminary data.</text>
</comment>
<dbReference type="InterPro" id="IPR001647">
    <property type="entry name" value="HTH_TetR"/>
</dbReference>
<keyword evidence="1" id="KW-0805">Transcription regulation</keyword>
<dbReference type="InterPro" id="IPR050109">
    <property type="entry name" value="HTH-type_TetR-like_transc_reg"/>
</dbReference>
<dbReference type="Proteomes" id="UP000295302">
    <property type="component" value="Unassembled WGS sequence"/>
</dbReference>
<gene>
    <name evidence="7" type="ORF">E1286_32480</name>
</gene>